<evidence type="ECO:0000256" key="1">
    <source>
        <dbReference type="SAM" id="Phobius"/>
    </source>
</evidence>
<feature type="transmembrane region" description="Helical" evidence="1">
    <location>
        <begin position="127"/>
        <end position="147"/>
    </location>
</feature>
<proteinExistence type="predicted"/>
<evidence type="ECO:0000313" key="2">
    <source>
        <dbReference type="EMBL" id="KAJ8037127.1"/>
    </source>
</evidence>
<name>A0A9Q1C1Z3_HOLLE</name>
<keyword evidence="1" id="KW-0812">Transmembrane</keyword>
<dbReference type="AlphaFoldDB" id="A0A9Q1C1Z3"/>
<feature type="transmembrane region" description="Helical" evidence="1">
    <location>
        <begin position="26"/>
        <end position="52"/>
    </location>
</feature>
<protein>
    <submittedName>
        <fullName evidence="2">Uncharacterized protein</fullName>
    </submittedName>
</protein>
<accession>A0A9Q1C1Z3</accession>
<reference evidence="2" key="1">
    <citation type="submission" date="2021-10" db="EMBL/GenBank/DDBJ databases">
        <title>Tropical sea cucumber genome reveals ecological adaptation and Cuvierian tubules defense mechanism.</title>
        <authorList>
            <person name="Chen T."/>
        </authorList>
    </citation>
    <scope>NUCLEOTIDE SEQUENCE</scope>
    <source>
        <strain evidence="2">Nanhai2018</strain>
        <tissue evidence="2">Muscle</tissue>
    </source>
</reference>
<organism evidence="2 3">
    <name type="scientific">Holothuria leucospilota</name>
    <name type="common">Black long sea cucumber</name>
    <name type="synonym">Mertensiothuria leucospilota</name>
    <dbReference type="NCBI Taxonomy" id="206669"/>
    <lineage>
        <taxon>Eukaryota</taxon>
        <taxon>Metazoa</taxon>
        <taxon>Echinodermata</taxon>
        <taxon>Eleutherozoa</taxon>
        <taxon>Echinozoa</taxon>
        <taxon>Holothuroidea</taxon>
        <taxon>Aspidochirotacea</taxon>
        <taxon>Aspidochirotida</taxon>
        <taxon>Holothuriidae</taxon>
        <taxon>Holothuria</taxon>
    </lineage>
</organism>
<comment type="caution">
    <text evidence="2">The sequence shown here is derived from an EMBL/GenBank/DDBJ whole genome shotgun (WGS) entry which is preliminary data.</text>
</comment>
<keyword evidence="3" id="KW-1185">Reference proteome</keyword>
<keyword evidence="1" id="KW-1133">Transmembrane helix</keyword>
<keyword evidence="1" id="KW-0472">Membrane</keyword>
<dbReference type="EMBL" id="JAIZAY010000008">
    <property type="protein sequence ID" value="KAJ8037127.1"/>
    <property type="molecule type" value="Genomic_DNA"/>
</dbReference>
<sequence>MDTPTRSQDFEINEGEKKKTERPRCALPILICVILVAFALCSCGIVQVSIAISKITKLNTVRPTHARPFENVTTAVIPEAHPDVTFTSNTPLQQESTYQTFPTTTTRASTTLALTTVSLKEPVSREALILILIILIVIEVILFWTMISPHVFTKSSA</sequence>
<evidence type="ECO:0000313" key="3">
    <source>
        <dbReference type="Proteomes" id="UP001152320"/>
    </source>
</evidence>
<gene>
    <name evidence="2" type="ORF">HOLleu_17868</name>
</gene>
<dbReference type="Proteomes" id="UP001152320">
    <property type="component" value="Chromosome 8"/>
</dbReference>